<dbReference type="Gene3D" id="2.60.40.150">
    <property type="entry name" value="C2 domain"/>
    <property type="match status" value="1"/>
</dbReference>
<dbReference type="SUPFAM" id="SSF49562">
    <property type="entry name" value="C2 domain (Calcium/lipid-binding domain, CaLB)"/>
    <property type="match status" value="2"/>
</dbReference>
<dbReference type="EMBL" id="JAEPQZ010000008">
    <property type="protein sequence ID" value="KAG2178258.1"/>
    <property type="molecule type" value="Genomic_DNA"/>
</dbReference>
<feature type="domain" description="C2" evidence="4">
    <location>
        <begin position="170"/>
        <end position="294"/>
    </location>
</feature>
<dbReference type="OrthoDB" id="5855668at2759"/>
<gene>
    <name evidence="5" type="ORF">INT43_003511</name>
</gene>
<keyword evidence="6" id="KW-1185">Reference proteome</keyword>
<dbReference type="InterPro" id="IPR037768">
    <property type="entry name" value="C2B_Copine"/>
</dbReference>
<dbReference type="GO" id="GO:0005544">
    <property type="term" value="F:calcium-dependent phospholipid binding"/>
    <property type="evidence" value="ECO:0007669"/>
    <property type="project" value="InterPro"/>
</dbReference>
<evidence type="ECO:0000256" key="3">
    <source>
        <dbReference type="SAM" id="MobiDB-lite"/>
    </source>
</evidence>
<dbReference type="CDD" id="cd04047">
    <property type="entry name" value="C2B_Copine"/>
    <property type="match status" value="1"/>
</dbReference>
<comment type="similarity">
    <text evidence="1">Belongs to the copine family.</text>
</comment>
<evidence type="ECO:0000313" key="6">
    <source>
        <dbReference type="Proteomes" id="UP000654370"/>
    </source>
</evidence>
<keyword evidence="2" id="KW-0175">Coiled coil</keyword>
<accession>A0A8H7PQX8</accession>
<dbReference type="Proteomes" id="UP000654370">
    <property type="component" value="Unassembled WGS sequence"/>
</dbReference>
<dbReference type="InterPro" id="IPR000008">
    <property type="entry name" value="C2_dom"/>
</dbReference>
<dbReference type="GO" id="GO:0005886">
    <property type="term" value="C:plasma membrane"/>
    <property type="evidence" value="ECO:0007669"/>
    <property type="project" value="TreeGrafter"/>
</dbReference>
<evidence type="ECO:0000259" key="4">
    <source>
        <dbReference type="PROSITE" id="PS50004"/>
    </source>
</evidence>
<dbReference type="SUPFAM" id="SSF53300">
    <property type="entry name" value="vWA-like"/>
    <property type="match status" value="1"/>
</dbReference>
<dbReference type="InterPro" id="IPR045052">
    <property type="entry name" value="Copine"/>
</dbReference>
<dbReference type="InterPro" id="IPR035892">
    <property type="entry name" value="C2_domain_sf"/>
</dbReference>
<dbReference type="Pfam" id="PF07002">
    <property type="entry name" value="Copine"/>
    <property type="match status" value="2"/>
</dbReference>
<dbReference type="PANTHER" id="PTHR10857:SF106">
    <property type="entry name" value="C2 DOMAIN-CONTAINING PROTEIN"/>
    <property type="match status" value="1"/>
</dbReference>
<reference evidence="5" key="1">
    <citation type="submission" date="2020-12" db="EMBL/GenBank/DDBJ databases">
        <title>Metabolic potential, ecology and presence of endohyphal bacteria is reflected in genomic diversity of Mucoromycotina.</title>
        <authorList>
            <person name="Muszewska A."/>
            <person name="Okrasinska A."/>
            <person name="Steczkiewicz K."/>
            <person name="Drgas O."/>
            <person name="Orlowska M."/>
            <person name="Perlinska-Lenart U."/>
            <person name="Aleksandrzak-Piekarczyk T."/>
            <person name="Szatraj K."/>
            <person name="Zielenkiewicz U."/>
            <person name="Pilsyk S."/>
            <person name="Malc E."/>
            <person name="Mieczkowski P."/>
            <person name="Kruszewska J.S."/>
            <person name="Biernat P."/>
            <person name="Pawlowska J."/>
        </authorList>
    </citation>
    <scope>NUCLEOTIDE SEQUENCE</scope>
    <source>
        <strain evidence="5">WA0000067209</strain>
    </source>
</reference>
<feature type="region of interest" description="Disordered" evidence="3">
    <location>
        <begin position="295"/>
        <end position="321"/>
    </location>
</feature>
<name>A0A8H7PQX8_MORIS</name>
<dbReference type="Pfam" id="PF00168">
    <property type="entry name" value="C2"/>
    <property type="match status" value="2"/>
</dbReference>
<dbReference type="AlphaFoldDB" id="A0A8H7PQX8"/>
<comment type="caution">
    <text evidence="5">The sequence shown here is derived from an EMBL/GenBank/DDBJ whole genome shotgun (WGS) entry which is preliminary data.</text>
</comment>
<dbReference type="PROSITE" id="PS50004">
    <property type="entry name" value="C2"/>
    <property type="match status" value="1"/>
</dbReference>
<evidence type="ECO:0000256" key="2">
    <source>
        <dbReference type="SAM" id="Coils"/>
    </source>
</evidence>
<dbReference type="PANTHER" id="PTHR10857">
    <property type="entry name" value="COPINE"/>
    <property type="match status" value="1"/>
</dbReference>
<evidence type="ECO:0000313" key="5">
    <source>
        <dbReference type="EMBL" id="KAG2178258.1"/>
    </source>
</evidence>
<dbReference type="GO" id="GO:0071277">
    <property type="term" value="P:cellular response to calcium ion"/>
    <property type="evidence" value="ECO:0007669"/>
    <property type="project" value="TreeGrafter"/>
</dbReference>
<feature type="compositionally biased region" description="Polar residues" evidence="3">
    <location>
        <begin position="295"/>
        <end position="314"/>
    </location>
</feature>
<feature type="region of interest" description="Disordered" evidence="3">
    <location>
        <begin position="539"/>
        <end position="572"/>
    </location>
</feature>
<organism evidence="5 6">
    <name type="scientific">Mortierella isabellina</name>
    <name type="common">Filamentous fungus</name>
    <name type="synonym">Umbelopsis isabellina</name>
    <dbReference type="NCBI Taxonomy" id="91625"/>
    <lineage>
        <taxon>Eukaryota</taxon>
        <taxon>Fungi</taxon>
        <taxon>Fungi incertae sedis</taxon>
        <taxon>Mucoromycota</taxon>
        <taxon>Mucoromycotina</taxon>
        <taxon>Umbelopsidomycetes</taxon>
        <taxon>Umbelopsidales</taxon>
        <taxon>Umbelopsidaceae</taxon>
        <taxon>Umbelopsis</taxon>
    </lineage>
</organism>
<sequence>MDAKPPLSPAPPQIALHFSCTNLPGRRFARTLNRIVIQLQFYDPISGKWRVRAQTDVSSGDSPVFSKVITMDYFFKYNSLMRAEVYDIDNLNGDISDQRLIGCVVFSTHALVTSPDGTLSAPLDPDAVLCTECNGTWLHVLHHMSKQTRKIQNPAKLKQCPICNGKMAPFRGLINIACEKIQDVQCTVTLQLSGVQLESMDVFGKSDPFYVISRRTTEGGGYVRVYTSEYHKNVAHVKFQKHEIDLKELCNCNIDWPLTIEVYDWNNDGEPTLIGTHQTSLRQLMKTKRSQLTPLQRNNKGLDNARNSSRSSKSYKVEMSKRRRTPGYLKVLTCELHKEPTFLDYIQSGSTDIELSLAIDFSASNDLVEKASLHYVDERDQNHLNAYEDAIRSVSDILLHYNSNRQIPVYGFGAKLGSGQMDEDNFSTIEVSHCFPINFDWVNPHYSSVDEVIKAYRSLVHPIPGRFTLPDTEIYDILGGDGKKDYVKRFAIPVREKIQFSSPTVFMPLLEEIEYRVRASTAQLEQQQQQEVEADENFFDQDDSSGQQQQQQQQQHHPPRRPSLATSNNPSMSKRYNYHILVIITDGQVADFESATQKVKQLSEDLPLCVVIIGVGAANFQLMKTIESGNDSVKFVEFRRYSALNPDQSKQRGRSASTAAAFGYDQNGADVRTNVISTGSAESGVLLARDVLADIPSQFLRYVRKNDDINQSRRGSQATASWTGDHSIEEGFERMLNDNQQHTLDERLPTYEEAIEQQ</sequence>
<proteinExistence type="inferred from homology"/>
<feature type="coiled-coil region" evidence="2">
    <location>
        <begin position="510"/>
        <end position="537"/>
    </location>
</feature>
<dbReference type="InterPro" id="IPR010734">
    <property type="entry name" value="Copine_C"/>
</dbReference>
<protein>
    <recommendedName>
        <fullName evidence="4">C2 domain-containing protein</fullName>
    </recommendedName>
</protein>
<dbReference type="InterPro" id="IPR036465">
    <property type="entry name" value="vWFA_dom_sf"/>
</dbReference>
<evidence type="ECO:0000256" key="1">
    <source>
        <dbReference type="ARBA" id="ARBA00009048"/>
    </source>
</evidence>